<keyword evidence="1" id="KW-0732">Signal</keyword>
<organism evidence="2 3">
    <name type="scientific">Nitrosomonas aestuarii</name>
    <dbReference type="NCBI Taxonomy" id="52441"/>
    <lineage>
        <taxon>Bacteria</taxon>
        <taxon>Pseudomonadati</taxon>
        <taxon>Pseudomonadota</taxon>
        <taxon>Betaproteobacteria</taxon>
        <taxon>Nitrosomonadales</taxon>
        <taxon>Nitrosomonadaceae</taxon>
        <taxon>Nitrosomonas</taxon>
    </lineage>
</organism>
<reference evidence="3" key="1">
    <citation type="submission" date="2016-10" db="EMBL/GenBank/DDBJ databases">
        <authorList>
            <person name="Varghese N."/>
            <person name="Submissions S."/>
        </authorList>
    </citation>
    <scope>NUCLEOTIDE SEQUENCE [LARGE SCALE GENOMIC DNA]</scope>
    <source>
        <strain evidence="3">Nm69</strain>
    </source>
</reference>
<dbReference type="PROSITE" id="PS51257">
    <property type="entry name" value="PROKAR_LIPOPROTEIN"/>
    <property type="match status" value="1"/>
</dbReference>
<evidence type="ECO:0008006" key="4">
    <source>
        <dbReference type="Google" id="ProtNLM"/>
    </source>
</evidence>
<dbReference type="Proteomes" id="UP000199533">
    <property type="component" value="Unassembled WGS sequence"/>
</dbReference>
<protein>
    <recommendedName>
        <fullName evidence="4">Lipoprotein</fullName>
    </recommendedName>
</protein>
<feature type="signal peptide" evidence="1">
    <location>
        <begin position="1"/>
        <end position="19"/>
    </location>
</feature>
<dbReference type="EMBL" id="FOSP01000055">
    <property type="protein sequence ID" value="SFL29494.1"/>
    <property type="molecule type" value="Genomic_DNA"/>
</dbReference>
<dbReference type="RefSeq" id="WP_090703227.1">
    <property type="nucleotide sequence ID" value="NZ_FOSP01000055.1"/>
</dbReference>
<proteinExistence type="predicted"/>
<sequence length="140" mass="16025">MKALKYTILISMLSFTLLASCAQMSPSIVAQTEIARDDHDALRTYYETLANEAESILQKNKKIIEECEAHPYQYGAQGQDLRSHSSANIRKYEKILKESLYYADVHRKRSIEQDQPINQTEVDLELEFMGTESAHPGKEL</sequence>
<evidence type="ECO:0000256" key="1">
    <source>
        <dbReference type="SAM" id="SignalP"/>
    </source>
</evidence>
<dbReference type="OrthoDB" id="8547933at2"/>
<keyword evidence="3" id="KW-1185">Reference proteome</keyword>
<evidence type="ECO:0000313" key="3">
    <source>
        <dbReference type="Proteomes" id="UP000199533"/>
    </source>
</evidence>
<feature type="chain" id="PRO_5011762203" description="Lipoprotein" evidence="1">
    <location>
        <begin position="20"/>
        <end position="140"/>
    </location>
</feature>
<dbReference type="AlphaFoldDB" id="A0A1I4GHE7"/>
<gene>
    <name evidence="2" type="ORF">SAMN05216302_105511</name>
</gene>
<accession>A0A1I4GHE7</accession>
<name>A0A1I4GHE7_9PROT</name>
<evidence type="ECO:0000313" key="2">
    <source>
        <dbReference type="EMBL" id="SFL29494.1"/>
    </source>
</evidence>